<feature type="domain" description="DUF7950" evidence="2">
    <location>
        <begin position="176"/>
        <end position="306"/>
    </location>
</feature>
<dbReference type="InterPro" id="IPR057710">
    <property type="entry name" value="DUF7950"/>
</dbReference>
<proteinExistence type="predicted"/>
<protein>
    <recommendedName>
        <fullName evidence="2">DUF7950 domain-containing protein</fullName>
    </recommendedName>
</protein>
<gene>
    <name evidence="3" type="ORF">ZIOFF_014923</name>
</gene>
<dbReference type="PANTHER" id="PTHR33595:SF3">
    <property type="entry name" value="PAS DOMAIN-CONTAINING PROTEIN"/>
    <property type="match status" value="1"/>
</dbReference>
<comment type="caution">
    <text evidence="3">The sequence shown here is derived from an EMBL/GenBank/DDBJ whole genome shotgun (WGS) entry which is preliminary data.</text>
</comment>
<dbReference type="AlphaFoldDB" id="A0A8J5HDL0"/>
<evidence type="ECO:0000256" key="1">
    <source>
        <dbReference type="SAM" id="MobiDB-lite"/>
    </source>
</evidence>
<evidence type="ECO:0000313" key="3">
    <source>
        <dbReference type="EMBL" id="KAG6524978.1"/>
    </source>
</evidence>
<reference evidence="3 4" key="1">
    <citation type="submission" date="2020-08" db="EMBL/GenBank/DDBJ databases">
        <title>Plant Genome Project.</title>
        <authorList>
            <person name="Zhang R.-G."/>
        </authorList>
    </citation>
    <scope>NUCLEOTIDE SEQUENCE [LARGE SCALE GENOMIC DNA]</scope>
    <source>
        <tissue evidence="3">Rhizome</tissue>
    </source>
</reference>
<name>A0A8J5HDL0_ZINOF</name>
<dbReference type="EMBL" id="JACMSC010000004">
    <property type="protein sequence ID" value="KAG6524978.1"/>
    <property type="molecule type" value="Genomic_DNA"/>
</dbReference>
<sequence length="335" mass="37034">MLDPVHTAMAKTHEILARFRPIAPRPSHPPPLPPDAPSPTENAASSSFYRCVPRPCRSRKRGRGHLGAPSNKRQRTIFPLLRAAVPPPSYNRPAPAVPFPRVEPEKSADELLTLCLRPRSFDDYAPPLVEQDLLQKLQDQPKVIAPQPLRPVGSSISVTRISRRVEAETAPAPLARRREEVEAEVESDALPAVVSDWRNRVRLVNSAYREMVGQPECPWIDAMVMAVDVGRGPAATRRRPRRISGEVMLDVEESAMPKTAAGFSCRARIEWACNGRKNCVTAPCSVIRLFCESNDYLFAWRFDTCKATTTAGEAEHDGDCTSPASVLVASIGMYN</sequence>
<dbReference type="Proteomes" id="UP000734854">
    <property type="component" value="Unassembled WGS sequence"/>
</dbReference>
<evidence type="ECO:0000313" key="4">
    <source>
        <dbReference type="Proteomes" id="UP000734854"/>
    </source>
</evidence>
<dbReference type="OrthoDB" id="1922150at2759"/>
<organism evidence="3 4">
    <name type="scientific">Zingiber officinale</name>
    <name type="common">Ginger</name>
    <name type="synonym">Amomum zingiber</name>
    <dbReference type="NCBI Taxonomy" id="94328"/>
    <lineage>
        <taxon>Eukaryota</taxon>
        <taxon>Viridiplantae</taxon>
        <taxon>Streptophyta</taxon>
        <taxon>Embryophyta</taxon>
        <taxon>Tracheophyta</taxon>
        <taxon>Spermatophyta</taxon>
        <taxon>Magnoliopsida</taxon>
        <taxon>Liliopsida</taxon>
        <taxon>Zingiberales</taxon>
        <taxon>Zingiberaceae</taxon>
        <taxon>Zingiber</taxon>
    </lineage>
</organism>
<feature type="region of interest" description="Disordered" evidence="1">
    <location>
        <begin position="22"/>
        <end position="74"/>
    </location>
</feature>
<accession>A0A8J5HDL0</accession>
<keyword evidence="4" id="KW-1185">Reference proteome</keyword>
<evidence type="ECO:0000259" key="2">
    <source>
        <dbReference type="Pfam" id="PF25821"/>
    </source>
</evidence>
<dbReference type="PANTHER" id="PTHR33595">
    <property type="entry name" value="VON WILLEBRAND FACTOR A DOMAIN PROTEIN"/>
    <property type="match status" value="1"/>
</dbReference>
<feature type="compositionally biased region" description="Pro residues" evidence="1">
    <location>
        <begin position="23"/>
        <end position="37"/>
    </location>
</feature>
<dbReference type="Pfam" id="PF25821">
    <property type="entry name" value="DUF7950"/>
    <property type="match status" value="1"/>
</dbReference>